<keyword evidence="3" id="KW-0808">Transferase</keyword>
<dbReference type="SUPFAM" id="SSF52821">
    <property type="entry name" value="Rhodanese/Cell cycle control phosphatase"/>
    <property type="match status" value="2"/>
</dbReference>
<evidence type="ECO:0000259" key="5">
    <source>
        <dbReference type="PROSITE" id="PS50206"/>
    </source>
</evidence>
<dbReference type="Pfam" id="PF00581">
    <property type="entry name" value="Rhodanese"/>
    <property type="match status" value="2"/>
</dbReference>
<accession>A0A9N9DP28</accession>
<dbReference type="CDD" id="cd01448">
    <property type="entry name" value="TST_Repeat_1"/>
    <property type="match status" value="1"/>
</dbReference>
<comment type="subcellular location">
    <subcellularLocation>
        <location evidence="1">Cytoplasm</location>
    </subcellularLocation>
</comment>
<feature type="domain" description="Rhodanese" evidence="5">
    <location>
        <begin position="76"/>
        <end position="175"/>
    </location>
</feature>
<dbReference type="CDD" id="cd01449">
    <property type="entry name" value="TST_Repeat_2"/>
    <property type="match status" value="1"/>
</dbReference>
<evidence type="ECO:0000313" key="7">
    <source>
        <dbReference type="Proteomes" id="UP000789342"/>
    </source>
</evidence>
<dbReference type="GO" id="GO:0004792">
    <property type="term" value="F:thiosulfate-cyanide sulfurtransferase activity"/>
    <property type="evidence" value="ECO:0007669"/>
    <property type="project" value="TreeGrafter"/>
</dbReference>
<dbReference type="SMART" id="SM00450">
    <property type="entry name" value="RHOD"/>
    <property type="match status" value="2"/>
</dbReference>
<reference evidence="6" key="1">
    <citation type="submission" date="2021-06" db="EMBL/GenBank/DDBJ databases">
        <authorList>
            <person name="Kallberg Y."/>
            <person name="Tangrot J."/>
            <person name="Rosling A."/>
        </authorList>
    </citation>
    <scope>NUCLEOTIDE SEQUENCE</scope>
    <source>
        <strain evidence="6">CL551</strain>
    </source>
</reference>
<keyword evidence="2" id="KW-0963">Cytoplasm</keyword>
<dbReference type="FunFam" id="3.40.250.10:FF:000015">
    <property type="entry name" value="Sulfurtransferase"/>
    <property type="match status" value="1"/>
</dbReference>
<dbReference type="InterPro" id="IPR045078">
    <property type="entry name" value="TST/MPST-like"/>
</dbReference>
<keyword evidence="4" id="KW-0677">Repeat</keyword>
<dbReference type="FunFam" id="3.40.250.10:FF:000001">
    <property type="entry name" value="Sulfurtransferase"/>
    <property type="match status" value="1"/>
</dbReference>
<dbReference type="AlphaFoldDB" id="A0A9N9DP28"/>
<feature type="domain" description="Rhodanese" evidence="5">
    <location>
        <begin position="211"/>
        <end position="322"/>
    </location>
</feature>
<dbReference type="InterPro" id="IPR001763">
    <property type="entry name" value="Rhodanese-like_dom"/>
</dbReference>
<dbReference type="PANTHER" id="PTHR11364:SF27">
    <property type="entry name" value="SULFURTRANSFERASE"/>
    <property type="match status" value="1"/>
</dbReference>
<proteinExistence type="predicted"/>
<organism evidence="6 7">
    <name type="scientific">Acaulospora morrowiae</name>
    <dbReference type="NCBI Taxonomy" id="94023"/>
    <lineage>
        <taxon>Eukaryota</taxon>
        <taxon>Fungi</taxon>
        <taxon>Fungi incertae sedis</taxon>
        <taxon>Mucoromycota</taxon>
        <taxon>Glomeromycotina</taxon>
        <taxon>Glomeromycetes</taxon>
        <taxon>Diversisporales</taxon>
        <taxon>Acaulosporaceae</taxon>
        <taxon>Acaulospora</taxon>
    </lineage>
</organism>
<dbReference type="Proteomes" id="UP000789342">
    <property type="component" value="Unassembled WGS sequence"/>
</dbReference>
<dbReference type="InterPro" id="IPR036873">
    <property type="entry name" value="Rhodanese-like_dom_sf"/>
</dbReference>
<sequence length="325" mass="36400">MQFIRLPSDLVKNGINRRNMNSFKLLMSKFYQRAFSSSSSVSNNSISPLVSTDWVAQNQDSIIAVDGSWHMPNSNRDPYKEYFEKRLKNARFFGIDEIKDKSVDLPHMLPTPKDFADAVGKLGISESDYVVVYDSVGIFSATRVYWTFKVFGHKKISLLDGGLPKWLAENREIESGPIDIKPKSYTVPTLNTKLVRNYDDIRKNIDSNLEQVLDARPGLRFTGEAPEPRPGLPSGHMPHSISVPFNSVIDPNTKNTLLKDEELKKLFESKNVDLEKPIILSCGSGVTATMLYSALEKIGAKNLAVYDGSWTEYASKEGSPIVGKK</sequence>
<dbReference type="PROSITE" id="PS50206">
    <property type="entry name" value="RHODANESE_3"/>
    <property type="match status" value="2"/>
</dbReference>
<keyword evidence="7" id="KW-1185">Reference proteome</keyword>
<name>A0A9N9DP28_9GLOM</name>
<dbReference type="EMBL" id="CAJVPV010010022">
    <property type="protein sequence ID" value="CAG8647150.1"/>
    <property type="molecule type" value="Genomic_DNA"/>
</dbReference>
<evidence type="ECO:0000256" key="4">
    <source>
        <dbReference type="ARBA" id="ARBA00022737"/>
    </source>
</evidence>
<evidence type="ECO:0000313" key="6">
    <source>
        <dbReference type="EMBL" id="CAG8647150.1"/>
    </source>
</evidence>
<dbReference type="OrthoDB" id="270167at2759"/>
<protein>
    <submittedName>
        <fullName evidence="6">4436_t:CDS:1</fullName>
    </submittedName>
</protein>
<dbReference type="GO" id="GO:0005739">
    <property type="term" value="C:mitochondrion"/>
    <property type="evidence" value="ECO:0007669"/>
    <property type="project" value="TreeGrafter"/>
</dbReference>
<evidence type="ECO:0000256" key="3">
    <source>
        <dbReference type="ARBA" id="ARBA00022679"/>
    </source>
</evidence>
<gene>
    <name evidence="6" type="ORF">AMORRO_LOCUS9785</name>
</gene>
<dbReference type="PANTHER" id="PTHR11364">
    <property type="entry name" value="THIOSULFATE SULFERTANSFERASE"/>
    <property type="match status" value="1"/>
</dbReference>
<evidence type="ECO:0000256" key="1">
    <source>
        <dbReference type="ARBA" id="ARBA00004496"/>
    </source>
</evidence>
<dbReference type="Gene3D" id="3.40.250.10">
    <property type="entry name" value="Rhodanese-like domain"/>
    <property type="match status" value="2"/>
</dbReference>
<evidence type="ECO:0000256" key="2">
    <source>
        <dbReference type="ARBA" id="ARBA00022490"/>
    </source>
</evidence>
<comment type="caution">
    <text evidence="6">The sequence shown here is derived from an EMBL/GenBank/DDBJ whole genome shotgun (WGS) entry which is preliminary data.</text>
</comment>